<dbReference type="Proteomes" id="UP000294847">
    <property type="component" value="Chromosome 3"/>
</dbReference>
<name>A0A4P7N5P7_PYROR</name>
<feature type="signal peptide" evidence="2">
    <location>
        <begin position="1"/>
        <end position="21"/>
    </location>
</feature>
<feature type="compositionally biased region" description="Basic and acidic residues" evidence="1">
    <location>
        <begin position="80"/>
        <end position="101"/>
    </location>
</feature>
<evidence type="ECO:0000313" key="3">
    <source>
        <dbReference type="EMBL" id="QBZ57879.1"/>
    </source>
</evidence>
<feature type="region of interest" description="Disordered" evidence="1">
    <location>
        <begin position="52"/>
        <end position="101"/>
    </location>
</feature>
<dbReference type="AlphaFoldDB" id="A0A4P7N5P7"/>
<keyword evidence="2" id="KW-0732">Signal</keyword>
<evidence type="ECO:0000256" key="2">
    <source>
        <dbReference type="SAM" id="SignalP"/>
    </source>
</evidence>
<proteinExistence type="predicted"/>
<evidence type="ECO:0000313" key="4">
    <source>
        <dbReference type="Proteomes" id="UP000294847"/>
    </source>
</evidence>
<organism evidence="3 4">
    <name type="scientific">Pyricularia oryzae</name>
    <name type="common">Rice blast fungus</name>
    <name type="synonym">Magnaporthe oryzae</name>
    <dbReference type="NCBI Taxonomy" id="318829"/>
    <lineage>
        <taxon>Eukaryota</taxon>
        <taxon>Fungi</taxon>
        <taxon>Dikarya</taxon>
        <taxon>Ascomycota</taxon>
        <taxon>Pezizomycotina</taxon>
        <taxon>Sordariomycetes</taxon>
        <taxon>Sordariomycetidae</taxon>
        <taxon>Magnaporthales</taxon>
        <taxon>Pyriculariaceae</taxon>
        <taxon>Pyricularia</taxon>
    </lineage>
</organism>
<feature type="chain" id="PRO_5020587134" evidence="2">
    <location>
        <begin position="22"/>
        <end position="120"/>
    </location>
</feature>
<protein>
    <submittedName>
        <fullName evidence="3">Uncharacterized protein</fullName>
    </submittedName>
</protein>
<gene>
    <name evidence="3" type="ORF">PoMZ_02816</name>
</gene>
<sequence>MQFLNILQLLSLAILSGQGLALPTNPSRHLESCPIDTATASDKHRIVARGCGWWSRPKDKSTNPSGEDKPKNPPKKKKLTRLERLDQGRYEQRQDIDSRQRTFEKLRQQLIDSEVQYRGP</sequence>
<feature type="compositionally biased region" description="Basic and acidic residues" evidence="1">
    <location>
        <begin position="56"/>
        <end position="71"/>
    </location>
</feature>
<reference evidence="3 4" key="1">
    <citation type="journal article" date="2019" name="Mol. Biol. Evol.">
        <title>Blast fungal genomes show frequent chromosomal changes, gene gains and losses, and effector gene turnover.</title>
        <authorList>
            <person name="Gomez Luciano L.B."/>
            <person name="Jason Tsai I."/>
            <person name="Chuma I."/>
            <person name="Tosa Y."/>
            <person name="Chen Y.H."/>
            <person name="Li J.Y."/>
            <person name="Li M.Y."/>
            <person name="Jade Lu M.Y."/>
            <person name="Nakayashiki H."/>
            <person name="Li W.H."/>
        </authorList>
    </citation>
    <scope>NUCLEOTIDE SEQUENCE [LARGE SCALE GENOMIC DNA]</scope>
    <source>
        <strain evidence="3">MZ5-1-6</strain>
    </source>
</reference>
<accession>A0A4P7N5P7</accession>
<evidence type="ECO:0000256" key="1">
    <source>
        <dbReference type="SAM" id="MobiDB-lite"/>
    </source>
</evidence>
<dbReference type="EMBL" id="CP034206">
    <property type="protein sequence ID" value="QBZ57879.1"/>
    <property type="molecule type" value="Genomic_DNA"/>
</dbReference>